<sequence>MLKIKPSGFTLLEVMVAVFVLSVGLLGLAHLQITALKTNQSADLRTQASLYASDILNRMRANRIASQDGLYVIATTDGIPNAGGNVSNQDLHEWRTSLSNALPGGTGGINCPAFNNLNEFICTITIEWRDIHLGDNANNINYNALATKTLTMEGAL</sequence>
<dbReference type="STRING" id="754476.Q7A_2407"/>
<dbReference type="PATRIC" id="fig|754476.3.peg.2370"/>
<evidence type="ECO:0000313" key="2">
    <source>
        <dbReference type="Proteomes" id="UP000009144"/>
    </source>
</evidence>
<organism evidence="1 2">
    <name type="scientific">Methylophaga nitratireducenticrescens</name>
    <dbReference type="NCBI Taxonomy" id="754476"/>
    <lineage>
        <taxon>Bacteria</taxon>
        <taxon>Pseudomonadati</taxon>
        <taxon>Pseudomonadota</taxon>
        <taxon>Gammaproteobacteria</taxon>
        <taxon>Thiotrichales</taxon>
        <taxon>Piscirickettsiaceae</taxon>
        <taxon>Methylophaga</taxon>
    </lineage>
</organism>
<protein>
    <submittedName>
        <fullName evidence="1">Type IV fimbrial biogenesis protein PilV</fullName>
    </submittedName>
</protein>
<reference evidence="1 2" key="2">
    <citation type="journal article" date="2013" name="Int. J. Syst. Evol. Microbiol.">
        <title>Methylophaga nitratireducenticrescens sp. nov. and Methylophaga frappieri sp. nov., isolated from the biofilm of the methanol-fed denitrification system treating the seawater at the Montreal Biodome.</title>
        <authorList>
            <person name="Villeneuve C."/>
            <person name="Martineau C."/>
            <person name="Mauffrey F."/>
            <person name="Villemur R."/>
        </authorList>
    </citation>
    <scope>NUCLEOTIDE SEQUENCE [LARGE SCALE GENOMIC DNA]</scope>
    <source>
        <strain evidence="1 2">JAM1</strain>
    </source>
</reference>
<dbReference type="InterPro" id="IPR013362">
    <property type="entry name" value="Pilus_4_PilV"/>
</dbReference>
<dbReference type="NCBIfam" id="TIGR02523">
    <property type="entry name" value="type_IV_pilV"/>
    <property type="match status" value="1"/>
</dbReference>
<dbReference type="NCBIfam" id="TIGR02532">
    <property type="entry name" value="IV_pilin_GFxxxE"/>
    <property type="match status" value="1"/>
</dbReference>
<name>I1XLD8_METNJ</name>
<accession>I1XLD8</accession>
<dbReference type="AlphaFoldDB" id="I1XLD8"/>
<dbReference type="KEGG" id="mej:Q7A_2407"/>
<dbReference type="RefSeq" id="WP_014707572.1">
    <property type="nucleotide sequence ID" value="NC_017857.3"/>
</dbReference>
<dbReference type="HOGENOM" id="CLU_103234_3_0_6"/>
<keyword evidence="2" id="KW-1185">Reference proteome</keyword>
<dbReference type="Pfam" id="PF07963">
    <property type="entry name" value="N_methyl"/>
    <property type="match status" value="1"/>
</dbReference>
<proteinExistence type="predicted"/>
<dbReference type="eggNOG" id="COG4967">
    <property type="taxonomic scope" value="Bacteria"/>
</dbReference>
<dbReference type="Proteomes" id="UP000009144">
    <property type="component" value="Chromosome"/>
</dbReference>
<dbReference type="InterPro" id="IPR012902">
    <property type="entry name" value="N_methyl_site"/>
</dbReference>
<reference evidence="1 2" key="1">
    <citation type="journal article" date="2012" name="J. Bacteriol.">
        <title>Complete genome sequences of Methylophaga sp. strain JAM1 and Methylophaga sp. strain JAM7.</title>
        <authorList>
            <person name="Villeneuve C."/>
            <person name="Martineau C."/>
            <person name="Mauffrey F."/>
            <person name="Villemur R."/>
        </authorList>
    </citation>
    <scope>NUCLEOTIDE SEQUENCE [LARGE SCALE GENOMIC DNA]</scope>
    <source>
        <strain evidence="1 2">JAM1</strain>
    </source>
</reference>
<gene>
    <name evidence="1" type="ordered locus">Q7A_2407</name>
</gene>
<dbReference type="EMBL" id="CP003390">
    <property type="protein sequence ID" value="AFI85207.1"/>
    <property type="molecule type" value="Genomic_DNA"/>
</dbReference>
<dbReference type="OrthoDB" id="8547299at2"/>
<evidence type="ECO:0000313" key="1">
    <source>
        <dbReference type="EMBL" id="AFI85207.1"/>
    </source>
</evidence>